<dbReference type="PANTHER" id="PTHR37464">
    <property type="entry name" value="BLL2463 PROTEIN"/>
    <property type="match status" value="1"/>
</dbReference>
<evidence type="ECO:0000313" key="4">
    <source>
        <dbReference type="Proteomes" id="UP001252186"/>
    </source>
</evidence>
<feature type="transmembrane region" description="Helical" evidence="1">
    <location>
        <begin position="627"/>
        <end position="649"/>
    </location>
</feature>
<dbReference type="RefSeq" id="WP_311591471.1">
    <property type="nucleotide sequence ID" value="NZ_JAVRHV010000001.1"/>
</dbReference>
<dbReference type="InterPro" id="IPR011933">
    <property type="entry name" value="Double_TM_dom"/>
</dbReference>
<reference evidence="3 4" key="1">
    <citation type="submission" date="2023-09" db="EMBL/GenBank/DDBJ databases">
        <authorList>
            <person name="Rey-Velasco X."/>
        </authorList>
    </citation>
    <scope>NUCLEOTIDE SEQUENCE [LARGE SCALE GENOMIC DNA]</scope>
    <source>
        <strain evidence="3 4">P050</strain>
    </source>
</reference>
<dbReference type="Proteomes" id="UP001252186">
    <property type="component" value="Unassembled WGS sequence"/>
</dbReference>
<evidence type="ECO:0000259" key="2">
    <source>
        <dbReference type="Pfam" id="PF07584"/>
    </source>
</evidence>
<organism evidence="3 4">
    <name type="scientific">Urechidicola vernalis</name>
    <dbReference type="NCBI Taxonomy" id="3075600"/>
    <lineage>
        <taxon>Bacteria</taxon>
        <taxon>Pseudomonadati</taxon>
        <taxon>Bacteroidota</taxon>
        <taxon>Flavobacteriia</taxon>
        <taxon>Flavobacteriales</taxon>
        <taxon>Flavobacteriaceae</taxon>
        <taxon>Urechidicola</taxon>
    </lineage>
</organism>
<gene>
    <name evidence="3" type="ORF">RM519_00370</name>
</gene>
<name>A0ABU2Y0P8_9FLAO</name>
<proteinExistence type="predicted"/>
<feature type="transmembrane region" description="Helical" evidence="1">
    <location>
        <begin position="6"/>
        <end position="24"/>
    </location>
</feature>
<dbReference type="Pfam" id="PF07584">
    <property type="entry name" value="BatA"/>
    <property type="match status" value="1"/>
</dbReference>
<comment type="caution">
    <text evidence="3">The sequence shown here is derived from an EMBL/GenBank/DDBJ whole genome shotgun (WGS) entry which is preliminary data.</text>
</comment>
<evidence type="ECO:0000256" key="1">
    <source>
        <dbReference type="SAM" id="Phobius"/>
    </source>
</evidence>
<keyword evidence="1" id="KW-1133">Transmembrane helix</keyword>
<dbReference type="PANTHER" id="PTHR37464:SF1">
    <property type="entry name" value="BLL2463 PROTEIN"/>
    <property type="match status" value="1"/>
</dbReference>
<keyword evidence="4" id="KW-1185">Reference proteome</keyword>
<dbReference type="InterPro" id="IPR024163">
    <property type="entry name" value="Aerotolerance_reg_N"/>
</dbReference>
<dbReference type="EMBL" id="JAVRHV010000001">
    <property type="protein sequence ID" value="MDT0551686.1"/>
    <property type="molecule type" value="Genomic_DNA"/>
</dbReference>
<dbReference type="NCBIfam" id="TIGR02226">
    <property type="entry name" value="two_anch"/>
    <property type="match status" value="1"/>
</dbReference>
<evidence type="ECO:0000313" key="3">
    <source>
        <dbReference type="EMBL" id="MDT0551686.1"/>
    </source>
</evidence>
<sequence>MQFKHPEILYALLLLIIPIIVHLFQLQRFVKVPFTNVKFLKKIALETRKSSRLKKWLILTTRMLLFASIIFAFSQPYFSQIDTQKNTHTIIYLDNSKSLSYKYNQQEILKNKAQEIIEILPLSGDVSFFTNDQSYKKIKPNDLKNILINLDYSVNDLSFKAIELKIDQLKSSNTNTLNNIVLITDFQNNKNFKNSNVTNVNSNISFINTAFNGQNNIYIDSVYVLKKTTTEVALSAVIKSNNSISKNISISLFNEEKLIGKTTALFDNNTESKVDFEIPSATYFEGTLRLEDEYLAFDNSFFFTLNNPKKIDVLSLGNKDDFLVKIYTKNEFNYRHQNLNELNFDLIKNQHLIILNELIKIPENLSAVLSEFSENGGSIVIIPSRDSELVTYNSFFNRLKIGKINSIDDDLLEINQLMFDHPIFSGVFENEFTNFQYPYSNKQINSNFFNENPIIKLENGNFFLSRVNSTIGATYWFNTPLNRNSSNLQSSPLIVPIFYNFGKYSFTGSELTYTIGNDSYIDIAVSLQKDRILKIQGVNEEFIPLQQVLSNKVRIQTKNTPSTPGFYKIKNGNDIIKTIAFNYSRKESKLDFTDINEILKDNSSVKVSNSIKQTFTNLKEQQEIKSLFRWFLTLSILFLLLEICILKYFKV</sequence>
<keyword evidence="1" id="KW-0812">Transmembrane</keyword>
<accession>A0ABU2Y0P8</accession>
<feature type="domain" description="Aerotolerance regulator N-terminal" evidence="2">
    <location>
        <begin position="1"/>
        <end position="76"/>
    </location>
</feature>
<keyword evidence="1" id="KW-0472">Membrane</keyword>
<protein>
    <submittedName>
        <fullName evidence="3">BatA domain-containing protein</fullName>
    </submittedName>
</protein>